<evidence type="ECO:0000313" key="2">
    <source>
        <dbReference type="EMBL" id="KAJ3513964.1"/>
    </source>
</evidence>
<reference evidence="2" key="1">
    <citation type="submission" date="2022-07" db="EMBL/GenBank/DDBJ databases">
        <title>Genome Sequence of Agrocybe chaxingu.</title>
        <authorList>
            <person name="Buettner E."/>
        </authorList>
    </citation>
    <scope>NUCLEOTIDE SEQUENCE</scope>
    <source>
        <strain evidence="2">MP-N11</strain>
    </source>
</reference>
<organism evidence="2 3">
    <name type="scientific">Agrocybe chaxingu</name>
    <dbReference type="NCBI Taxonomy" id="84603"/>
    <lineage>
        <taxon>Eukaryota</taxon>
        <taxon>Fungi</taxon>
        <taxon>Dikarya</taxon>
        <taxon>Basidiomycota</taxon>
        <taxon>Agaricomycotina</taxon>
        <taxon>Agaricomycetes</taxon>
        <taxon>Agaricomycetidae</taxon>
        <taxon>Agaricales</taxon>
        <taxon>Agaricineae</taxon>
        <taxon>Strophariaceae</taxon>
        <taxon>Agrocybe</taxon>
    </lineage>
</organism>
<accession>A0A9W8MWA0</accession>
<dbReference type="OrthoDB" id="3039677at2759"/>
<name>A0A9W8MWA0_9AGAR</name>
<evidence type="ECO:0000313" key="3">
    <source>
        <dbReference type="Proteomes" id="UP001148786"/>
    </source>
</evidence>
<comment type="caution">
    <text evidence="2">The sequence shown here is derived from an EMBL/GenBank/DDBJ whole genome shotgun (WGS) entry which is preliminary data.</text>
</comment>
<evidence type="ECO:0000256" key="1">
    <source>
        <dbReference type="SAM" id="MobiDB-lite"/>
    </source>
</evidence>
<sequence>MLPPRQEETWLEIIKAELTILEGLPATSPTHPLVFVNDPATHGPFSRSNNEDDQPNQGLHALTGHRQNQAFLSLEYRLRELSKTLNQHLASESEAEMVLERIQALLARLDREKEVQWAQQRGNPPVGHAYVNSGPRNSAVKAANVLSLVMENIFFVPRCALRVQLAALRNFLSASNPTSMVAAIPKDPRTARRSFNVDPVTRHPDNLNDAFIMHCTHSRTPESPVCNTALWKACETGSHPRLVPIRQYTHQDLKSWVGRLLSRRGIEDLLDRHPSGPQSPDAPISDIWSSPVFQDLKDANGAPFFPAPTGEGRLVFSLSVDSFNPFYNKTAKQTASSTGIWMVLLNLPQHLRYLHENMYVAGVIPGPGKPSKEDIYPYLELVVADLLEFYQQGVFFSRTDREILGRLFRAMLVPVICDMLGNHCRALFQIDTEHDGGDGSSIVPAPSRYTGLSTAEHRGSMKRALKLIARNPSSLLEDLLKEARRVLYAICVDNNIYGTIPGLVVGTKWILANNIVLWRQQPGYAGLASLQTEGETPAGDEEEASLDPTLPGQVVEDPSPLDSLSPTLINRIIRHLTDTDDREGSRLKAYTQGSEALFSYLSGILHLEQPQRDPKGKKSSKRILFNLIVNAIDDDEEKHELLMSYIAKGPPTVHRALLGRDVMHAIWDDMERTRLPTWITPAPRNWGTAERGKLSADHWRVICRKKELLDHFMHLVAAVRIANMRVSSDCQIQAYGVHIKSYVKDIRRLYPDQHLKPTHHAALHVQDMLALFGPSHSHSGPHYERYINFFHQMNTNNKIGELEGTMLRTSARSANVLALLSDNEDVRHLMQDMVNTFEGIQREDARGYRLASILDPNSPAFSPRSRPLQQEIPPPFFQIFCENFANGNPDIPKAALFFKEISRSSICYGVCTGPTFRNSSVIFSNHGSPGSRAGIVDHIFVYAFRDQADRRSEVPFFCLRELVAVNSEVSAAYTRYGPFGGFLCHSEEKIPRVVHISEIISHFALTPMKIYGSTAEESMAVLHVLPVDREAVPQDSFTQHRLDSDSASRKLVSGIFFATIVPLAYFFIQHKVHRIPAYSCCLIFLDVSYNSISEQEFSEVGLQISLAGLVDGACKVTPSKLSAKLVDTKLAPGAETLFKADKPLADAAHAALDPAPENRLPDSRFVDNLPIWRGALAYDSVTIGAMVLGTSIALWSVTRLNQKPDPFAPRLGSCLGAQART</sequence>
<dbReference type="EMBL" id="JANKHO010000169">
    <property type="protein sequence ID" value="KAJ3513964.1"/>
    <property type="molecule type" value="Genomic_DNA"/>
</dbReference>
<protein>
    <submittedName>
        <fullName evidence="2">Uncharacterized protein</fullName>
    </submittedName>
</protein>
<keyword evidence="3" id="KW-1185">Reference proteome</keyword>
<dbReference type="InterPro" id="IPR004242">
    <property type="entry name" value="Transposase_21"/>
</dbReference>
<dbReference type="Proteomes" id="UP001148786">
    <property type="component" value="Unassembled WGS sequence"/>
</dbReference>
<proteinExistence type="predicted"/>
<gene>
    <name evidence="2" type="ORF">NLJ89_g2648</name>
</gene>
<dbReference type="Pfam" id="PF02992">
    <property type="entry name" value="Transposase_21"/>
    <property type="match status" value="1"/>
</dbReference>
<dbReference type="AlphaFoldDB" id="A0A9W8MWA0"/>
<feature type="region of interest" description="Disordered" evidence="1">
    <location>
        <begin position="32"/>
        <end position="60"/>
    </location>
</feature>